<protein>
    <submittedName>
        <fullName evidence="1">Uncharacterized protein</fullName>
    </submittedName>
</protein>
<evidence type="ECO:0000313" key="1">
    <source>
        <dbReference type="EMBL" id="OWZ10227.1"/>
    </source>
</evidence>
<dbReference type="EMBL" id="NBNE01002515">
    <property type="protein sequence ID" value="OWZ10227.1"/>
    <property type="molecule type" value="Genomic_DNA"/>
</dbReference>
<comment type="caution">
    <text evidence="1">The sequence shown here is derived from an EMBL/GenBank/DDBJ whole genome shotgun (WGS) entry which is preliminary data.</text>
</comment>
<organism evidence="1 2">
    <name type="scientific">Phytophthora megakarya</name>
    <dbReference type="NCBI Taxonomy" id="4795"/>
    <lineage>
        <taxon>Eukaryota</taxon>
        <taxon>Sar</taxon>
        <taxon>Stramenopiles</taxon>
        <taxon>Oomycota</taxon>
        <taxon>Peronosporomycetes</taxon>
        <taxon>Peronosporales</taxon>
        <taxon>Peronosporaceae</taxon>
        <taxon>Phytophthora</taxon>
    </lineage>
</organism>
<sequence length="86" mass="9179">MKCSINRLASSFVDIFPLIAINCAPFVNRSAITMIASCSVAVNGKPVMMSIPIDAHRAAGTSNGCKNLGGFPSRDLFLRHDSHVDT</sequence>
<reference evidence="2" key="1">
    <citation type="submission" date="2017-03" db="EMBL/GenBank/DDBJ databases">
        <title>Phytopthora megakarya and P. palmivora, two closely related causual agents of cacao black pod achieved similar genome size and gene model numbers by different mechanisms.</title>
        <authorList>
            <person name="Ali S."/>
            <person name="Shao J."/>
            <person name="Larry D.J."/>
            <person name="Kronmiller B."/>
            <person name="Shen D."/>
            <person name="Strem M.D."/>
            <person name="Melnick R.L."/>
            <person name="Guiltinan M.J."/>
            <person name="Tyler B.M."/>
            <person name="Meinhardt L.W."/>
            <person name="Bailey B.A."/>
        </authorList>
    </citation>
    <scope>NUCLEOTIDE SEQUENCE [LARGE SCALE GENOMIC DNA]</scope>
    <source>
        <strain evidence="2">zdho120</strain>
    </source>
</reference>
<proteinExistence type="predicted"/>
<dbReference type="AlphaFoldDB" id="A0A225VZK5"/>
<evidence type="ECO:0000313" key="2">
    <source>
        <dbReference type="Proteomes" id="UP000198211"/>
    </source>
</evidence>
<keyword evidence="2" id="KW-1185">Reference proteome</keyword>
<name>A0A225VZK5_9STRA</name>
<accession>A0A225VZK5</accession>
<dbReference type="Proteomes" id="UP000198211">
    <property type="component" value="Unassembled WGS sequence"/>
</dbReference>
<gene>
    <name evidence="1" type="ORF">PHMEG_00016952</name>
</gene>